<keyword evidence="6" id="KW-0539">Nucleus</keyword>
<dbReference type="Pfam" id="PF00628">
    <property type="entry name" value="PHD"/>
    <property type="match status" value="1"/>
</dbReference>
<keyword evidence="2" id="KW-0879">Wnt signaling pathway</keyword>
<dbReference type="InterPro" id="IPR019787">
    <property type="entry name" value="Znf_PHD-finger"/>
</dbReference>
<evidence type="ECO:0000256" key="6">
    <source>
        <dbReference type="ARBA" id="ARBA00023242"/>
    </source>
</evidence>
<dbReference type="GO" id="GO:0005634">
    <property type="term" value="C:nucleus"/>
    <property type="evidence" value="ECO:0007669"/>
    <property type="project" value="UniProtKB-SubCell"/>
</dbReference>
<dbReference type="PROSITE" id="PS01359">
    <property type="entry name" value="ZF_PHD_1"/>
    <property type="match status" value="1"/>
</dbReference>
<dbReference type="InterPro" id="IPR013083">
    <property type="entry name" value="Znf_RING/FYVE/PHD"/>
</dbReference>
<dbReference type="SMART" id="SM00249">
    <property type="entry name" value="PHD"/>
    <property type="match status" value="1"/>
</dbReference>
<dbReference type="AlphaFoldDB" id="A0AAW2HM34"/>
<dbReference type="FunFam" id="3.30.40.10:FF:000107">
    <property type="entry name" value="pygopus homolog 1"/>
    <property type="match status" value="1"/>
</dbReference>
<organism evidence="11">
    <name type="scientific">Menopon gallinae</name>
    <name type="common">poultry shaft louse</name>
    <dbReference type="NCBI Taxonomy" id="328185"/>
    <lineage>
        <taxon>Eukaryota</taxon>
        <taxon>Metazoa</taxon>
        <taxon>Ecdysozoa</taxon>
        <taxon>Arthropoda</taxon>
        <taxon>Hexapoda</taxon>
        <taxon>Insecta</taxon>
        <taxon>Pterygota</taxon>
        <taxon>Neoptera</taxon>
        <taxon>Paraneoptera</taxon>
        <taxon>Psocodea</taxon>
        <taxon>Troctomorpha</taxon>
        <taxon>Phthiraptera</taxon>
        <taxon>Amblycera</taxon>
        <taxon>Menoponidae</taxon>
        <taxon>Menopon</taxon>
    </lineage>
</organism>
<dbReference type="PANTHER" id="PTHR23194">
    <property type="entry name" value="PYGOPUS"/>
    <property type="match status" value="1"/>
</dbReference>
<evidence type="ECO:0000256" key="9">
    <source>
        <dbReference type="SAM" id="MobiDB-lite"/>
    </source>
</evidence>
<comment type="subcellular location">
    <subcellularLocation>
        <location evidence="1">Nucleus</location>
    </subcellularLocation>
</comment>
<dbReference type="Gene3D" id="3.30.40.10">
    <property type="entry name" value="Zinc/RING finger domain, C3HC4 (zinc finger)"/>
    <property type="match status" value="1"/>
</dbReference>
<protein>
    <recommendedName>
        <fullName evidence="10">PHD-type domain-containing protein</fullName>
    </recommendedName>
</protein>
<dbReference type="SUPFAM" id="SSF57903">
    <property type="entry name" value="FYVE/PHD zinc finger"/>
    <property type="match status" value="1"/>
</dbReference>
<evidence type="ECO:0000256" key="1">
    <source>
        <dbReference type="ARBA" id="ARBA00004123"/>
    </source>
</evidence>
<evidence type="ECO:0000256" key="3">
    <source>
        <dbReference type="ARBA" id="ARBA00022723"/>
    </source>
</evidence>
<keyword evidence="5" id="KW-0862">Zinc</keyword>
<dbReference type="GO" id="GO:0008270">
    <property type="term" value="F:zinc ion binding"/>
    <property type="evidence" value="ECO:0007669"/>
    <property type="project" value="UniProtKB-KW"/>
</dbReference>
<gene>
    <name evidence="11" type="ORF">PYX00_008019</name>
</gene>
<dbReference type="EMBL" id="JARGDH010000004">
    <property type="protein sequence ID" value="KAL0270711.1"/>
    <property type="molecule type" value="Genomic_DNA"/>
</dbReference>
<dbReference type="GO" id="GO:0016055">
    <property type="term" value="P:Wnt signaling pathway"/>
    <property type="evidence" value="ECO:0007669"/>
    <property type="project" value="UniProtKB-KW"/>
</dbReference>
<comment type="function">
    <text evidence="7">Involved in signal transduction through the Wnt pathway.</text>
</comment>
<reference evidence="11" key="1">
    <citation type="journal article" date="2024" name="Gigascience">
        <title>Chromosome-level genome of the poultry shaft louse Menopon gallinae provides insight into the host-switching and adaptive evolution of parasitic lice.</title>
        <authorList>
            <person name="Xu Y."/>
            <person name="Ma L."/>
            <person name="Liu S."/>
            <person name="Liang Y."/>
            <person name="Liu Q."/>
            <person name="He Z."/>
            <person name="Tian L."/>
            <person name="Duan Y."/>
            <person name="Cai W."/>
            <person name="Li H."/>
            <person name="Song F."/>
        </authorList>
    </citation>
    <scope>NUCLEOTIDE SEQUENCE</scope>
    <source>
        <strain evidence="11">Cailab_2023a</strain>
    </source>
</reference>
<dbReference type="PROSITE" id="PS50016">
    <property type="entry name" value="ZF_PHD_2"/>
    <property type="match status" value="1"/>
</dbReference>
<feature type="region of interest" description="Disordered" evidence="9">
    <location>
        <begin position="72"/>
        <end position="95"/>
    </location>
</feature>
<keyword evidence="3" id="KW-0479">Metal-binding</keyword>
<dbReference type="InterPro" id="IPR019786">
    <property type="entry name" value="Zinc_finger_PHD-type_CS"/>
</dbReference>
<dbReference type="InterPro" id="IPR011011">
    <property type="entry name" value="Znf_FYVE_PHD"/>
</dbReference>
<feature type="domain" description="PHD-type" evidence="10">
    <location>
        <begin position="422"/>
        <end position="480"/>
    </location>
</feature>
<sequence>MNHNIAGMPPSLSMSRGRNNMYFPCGGPGAEPPHMQRGPCFPLPDEKMGGGMPSGGMPCNMVGEFKSPLVVDPPNLPVGNPKKKRRTSAAVTPQQSPVLQDLMPQQPSTLGDTIVASNPFDDAPQQSTPSMMGHHMHMGMHMNSPMHSPHNMGHIGPPMSSPMNNMGMTMVGNPLSSPLGMGSPMGSPHMMGVMNGGPMGPIGSPMSSGPSMIGPNGPMGSPMTSNQHIGPNGPMGSPMSNNSMNMMNNNMVGNPMTSPLAGPPIGSPMMGSPHMNIHNGPMGSPMTQNSTVMSCGPSPNSCGPSPNSCSVSTTATNNLPPCGQSNLSVSASSSNNNNLTNCGNTMTCSANVQCGPSCGPRLSGGCMGPRMMPPPSMGHMPPHMMGPHSFSGPKPLPVSAGKVYPPDQPMVFNPQNPNAPPIYPCGICHKEVHDNDQAILCESGCNFWFHRMCTGLTEPAYQLLTAEVYAEWVCDKCLNSKNIPLVKFKP</sequence>
<keyword evidence="4 8" id="KW-0863">Zinc-finger</keyword>
<evidence type="ECO:0000256" key="5">
    <source>
        <dbReference type="ARBA" id="ARBA00022833"/>
    </source>
</evidence>
<accession>A0AAW2HM34</accession>
<dbReference type="PANTHER" id="PTHR23194:SF16">
    <property type="entry name" value="PROTEIN PYGOPUS"/>
    <property type="match status" value="1"/>
</dbReference>
<evidence type="ECO:0000256" key="8">
    <source>
        <dbReference type="PROSITE-ProRule" id="PRU00146"/>
    </source>
</evidence>
<evidence type="ECO:0000256" key="2">
    <source>
        <dbReference type="ARBA" id="ARBA00022687"/>
    </source>
</evidence>
<dbReference type="InterPro" id="IPR001965">
    <property type="entry name" value="Znf_PHD"/>
</dbReference>
<evidence type="ECO:0000313" key="11">
    <source>
        <dbReference type="EMBL" id="KAL0270711.1"/>
    </source>
</evidence>
<evidence type="ECO:0000256" key="4">
    <source>
        <dbReference type="ARBA" id="ARBA00022771"/>
    </source>
</evidence>
<dbReference type="InterPro" id="IPR052475">
    <property type="entry name" value="Wnt_Signal_Transd_Protein"/>
</dbReference>
<evidence type="ECO:0000256" key="7">
    <source>
        <dbReference type="ARBA" id="ARBA00037400"/>
    </source>
</evidence>
<proteinExistence type="predicted"/>
<dbReference type="CDD" id="cd15637">
    <property type="entry name" value="PHD_dPYGO"/>
    <property type="match status" value="1"/>
</dbReference>
<comment type="caution">
    <text evidence="11">The sequence shown here is derived from an EMBL/GenBank/DDBJ whole genome shotgun (WGS) entry which is preliminary data.</text>
</comment>
<name>A0AAW2HM34_9NEOP</name>
<evidence type="ECO:0000259" key="10">
    <source>
        <dbReference type="PROSITE" id="PS50016"/>
    </source>
</evidence>